<evidence type="ECO:0000256" key="1">
    <source>
        <dbReference type="SAM" id="MobiDB-lite"/>
    </source>
</evidence>
<dbReference type="AlphaFoldDB" id="A0A9P6UHQ7"/>
<proteinExistence type="predicted"/>
<evidence type="ECO:0000313" key="3">
    <source>
        <dbReference type="Proteomes" id="UP000823405"/>
    </source>
</evidence>
<reference evidence="2" key="1">
    <citation type="journal article" date="2020" name="Fungal Divers.">
        <title>Resolving the Mortierellaceae phylogeny through synthesis of multi-gene phylogenetics and phylogenomics.</title>
        <authorList>
            <person name="Vandepol N."/>
            <person name="Liber J."/>
            <person name="Desiro A."/>
            <person name="Na H."/>
            <person name="Kennedy M."/>
            <person name="Barry K."/>
            <person name="Grigoriev I.V."/>
            <person name="Miller A.N."/>
            <person name="O'Donnell K."/>
            <person name="Stajich J.E."/>
            <person name="Bonito G."/>
        </authorList>
    </citation>
    <scope>NUCLEOTIDE SEQUENCE</scope>
    <source>
        <strain evidence="2">NVP60</strain>
    </source>
</reference>
<dbReference type="OrthoDB" id="2431911at2759"/>
<keyword evidence="3" id="KW-1185">Reference proteome</keyword>
<gene>
    <name evidence="2" type="ORF">BGZ97_001934</name>
</gene>
<feature type="region of interest" description="Disordered" evidence="1">
    <location>
        <begin position="1"/>
        <end position="20"/>
    </location>
</feature>
<accession>A0A9P6UHQ7</accession>
<evidence type="ECO:0000313" key="2">
    <source>
        <dbReference type="EMBL" id="KAG0303357.1"/>
    </source>
</evidence>
<dbReference type="EMBL" id="JAAAIN010001409">
    <property type="protein sequence ID" value="KAG0303357.1"/>
    <property type="molecule type" value="Genomic_DNA"/>
</dbReference>
<dbReference type="Proteomes" id="UP000823405">
    <property type="component" value="Unassembled WGS sequence"/>
</dbReference>
<comment type="caution">
    <text evidence="2">The sequence shown here is derived from an EMBL/GenBank/DDBJ whole genome shotgun (WGS) entry which is preliminary data.</text>
</comment>
<feature type="compositionally biased region" description="Polar residues" evidence="1">
    <location>
        <begin position="1"/>
        <end position="11"/>
    </location>
</feature>
<feature type="compositionally biased region" description="Low complexity" evidence="1">
    <location>
        <begin position="167"/>
        <end position="180"/>
    </location>
</feature>
<protein>
    <submittedName>
        <fullName evidence="2">Uncharacterized protein</fullName>
    </submittedName>
</protein>
<name>A0A9P6UHQ7_9FUNG</name>
<feature type="region of interest" description="Disordered" evidence="1">
    <location>
        <begin position="167"/>
        <end position="203"/>
    </location>
</feature>
<sequence length="235" mass="26690">MLFASPDTTSSSRKEWHSHHASYYQSNNNAASAQPPTEPVVEHTPSMLVDMTLPRPIPAESALRMVRKTVQTLMYLRGQMGSTWEQLDFLLMQENMRQEQESQTQDHPNSHDLYLGTQNHASQVDDEDDFVIPTKSLREFLETGERMFVDLEESVYDQLYSDLRHSTSTPTLTSAATTSTPPTPPQRPRSWASTPPFPHHPQTTIATFSNNTTTTKIKPYWEQTHSAIELEPTSS</sequence>
<organism evidence="2 3">
    <name type="scientific">Linnemannia gamsii</name>
    <dbReference type="NCBI Taxonomy" id="64522"/>
    <lineage>
        <taxon>Eukaryota</taxon>
        <taxon>Fungi</taxon>
        <taxon>Fungi incertae sedis</taxon>
        <taxon>Mucoromycota</taxon>
        <taxon>Mortierellomycotina</taxon>
        <taxon>Mortierellomycetes</taxon>
        <taxon>Mortierellales</taxon>
        <taxon>Mortierellaceae</taxon>
        <taxon>Linnemannia</taxon>
    </lineage>
</organism>